<evidence type="ECO:0000313" key="3">
    <source>
        <dbReference type="EMBL" id="KAL1849911.1"/>
    </source>
</evidence>
<reference evidence="3 4" key="1">
    <citation type="journal article" date="2024" name="IMA Fungus">
        <title>IMA Genome - F19 : A genome assembly and annotation guide to empower mycologists, including annotated draft genome sequences of Ceratocystis pirilliformis, Diaporthe australafricana, Fusarium ophioides, Paecilomyces lecythidis, and Sporothrix stenoceras.</title>
        <authorList>
            <person name="Aylward J."/>
            <person name="Wilson A.M."/>
            <person name="Visagie C.M."/>
            <person name="Spraker J."/>
            <person name="Barnes I."/>
            <person name="Buitendag C."/>
            <person name="Ceriani C."/>
            <person name="Del Mar Angel L."/>
            <person name="du Plessis D."/>
            <person name="Fuchs T."/>
            <person name="Gasser K."/>
            <person name="Kramer D."/>
            <person name="Li W."/>
            <person name="Munsamy K."/>
            <person name="Piso A."/>
            <person name="Price J.L."/>
            <person name="Sonnekus B."/>
            <person name="Thomas C."/>
            <person name="van der Nest A."/>
            <person name="van Dijk A."/>
            <person name="van Heerden A."/>
            <person name="van Vuuren N."/>
            <person name="Yilmaz N."/>
            <person name="Duong T.A."/>
            <person name="van der Merwe N.A."/>
            <person name="Wingfield M.J."/>
            <person name="Wingfield B.D."/>
        </authorList>
    </citation>
    <scope>NUCLEOTIDE SEQUENCE [LARGE SCALE GENOMIC DNA]</scope>
    <source>
        <strain evidence="3 4">CMW 18300</strain>
    </source>
</reference>
<dbReference type="SUPFAM" id="SSF55729">
    <property type="entry name" value="Acyl-CoA N-acyltransferases (Nat)"/>
    <property type="match status" value="1"/>
</dbReference>
<dbReference type="InterPro" id="IPR051908">
    <property type="entry name" value="Ribosomal_N-acetyltransferase"/>
</dbReference>
<name>A0ABR3W0N6_9PEZI</name>
<dbReference type="Pfam" id="PF13302">
    <property type="entry name" value="Acetyltransf_3"/>
    <property type="match status" value="1"/>
</dbReference>
<proteinExistence type="predicted"/>
<feature type="domain" description="N-acetyltransferase" evidence="2">
    <location>
        <begin position="22"/>
        <end position="180"/>
    </location>
</feature>
<dbReference type="InterPro" id="IPR016181">
    <property type="entry name" value="Acyl_CoA_acyltransferase"/>
</dbReference>
<organism evidence="3 4">
    <name type="scientific">Diaporthe australafricana</name>
    <dbReference type="NCBI Taxonomy" id="127596"/>
    <lineage>
        <taxon>Eukaryota</taxon>
        <taxon>Fungi</taxon>
        <taxon>Dikarya</taxon>
        <taxon>Ascomycota</taxon>
        <taxon>Pezizomycotina</taxon>
        <taxon>Sordariomycetes</taxon>
        <taxon>Sordariomycetidae</taxon>
        <taxon>Diaporthales</taxon>
        <taxon>Diaporthaceae</taxon>
        <taxon>Diaporthe</taxon>
    </lineage>
</organism>
<keyword evidence="4" id="KW-1185">Reference proteome</keyword>
<evidence type="ECO:0000256" key="1">
    <source>
        <dbReference type="SAM" id="MobiDB-lite"/>
    </source>
</evidence>
<evidence type="ECO:0000313" key="4">
    <source>
        <dbReference type="Proteomes" id="UP001583177"/>
    </source>
</evidence>
<dbReference type="InterPro" id="IPR000182">
    <property type="entry name" value="GNAT_dom"/>
</dbReference>
<feature type="region of interest" description="Disordered" evidence="1">
    <location>
        <begin position="198"/>
        <end position="217"/>
    </location>
</feature>
<dbReference type="PANTHER" id="PTHR43441">
    <property type="entry name" value="RIBOSOMAL-PROTEIN-SERINE ACETYLTRANSFERASE"/>
    <property type="match status" value="1"/>
</dbReference>
<sequence>MEHKLNQFCFPARKLSNELVELAPFSASKHAAAFYDLSKEHPGLYAHYPQGPYNDYKSFMTSFVCGLLAETHESLAFAIIDKTKTEAPLDNSTSNAGEGGFAGVIAFMDANPTSRTLTIGTLFTLPSFQRTHVTSNAVSLMLQHALGPQPDGGLGLVRVQWRLDSLHEGSARVAKRMGFRYEGTEIWFRLIKDGVARGKVGNGKPPPPGSEEGDVWHDKTTSSMCWDDWAQGGREITLTAMVKR</sequence>
<gene>
    <name evidence="3" type="ORF">Daus18300_013106</name>
</gene>
<dbReference type="EMBL" id="JAWRVE010000193">
    <property type="protein sequence ID" value="KAL1849911.1"/>
    <property type="molecule type" value="Genomic_DNA"/>
</dbReference>
<accession>A0ABR3W0N6</accession>
<protein>
    <recommendedName>
        <fullName evidence="2">N-acetyltransferase domain-containing protein</fullName>
    </recommendedName>
</protein>
<dbReference type="Gene3D" id="3.40.630.30">
    <property type="match status" value="1"/>
</dbReference>
<evidence type="ECO:0000259" key="2">
    <source>
        <dbReference type="Pfam" id="PF13302"/>
    </source>
</evidence>
<dbReference type="Proteomes" id="UP001583177">
    <property type="component" value="Unassembled WGS sequence"/>
</dbReference>
<comment type="caution">
    <text evidence="3">The sequence shown here is derived from an EMBL/GenBank/DDBJ whole genome shotgun (WGS) entry which is preliminary data.</text>
</comment>
<dbReference type="PANTHER" id="PTHR43441:SF5">
    <property type="entry name" value="FAMILY ACETYLTRANSFERASE, PUTATIVE-RELATED"/>
    <property type="match status" value="1"/>
</dbReference>